<comment type="caution">
    <text evidence="1">The sequence shown here is derived from an EMBL/GenBank/DDBJ whole genome shotgun (WGS) entry which is preliminary data.</text>
</comment>
<protein>
    <submittedName>
        <fullName evidence="1">Uncharacterized protein</fullName>
    </submittedName>
</protein>
<name>A0AAV4XCF7_CAEEX</name>
<dbReference type="AlphaFoldDB" id="A0AAV4XCF7"/>
<dbReference type="Proteomes" id="UP001054945">
    <property type="component" value="Unassembled WGS sequence"/>
</dbReference>
<organism evidence="1 2">
    <name type="scientific">Caerostris extrusa</name>
    <name type="common">Bark spider</name>
    <name type="synonym">Caerostris bankana</name>
    <dbReference type="NCBI Taxonomy" id="172846"/>
    <lineage>
        <taxon>Eukaryota</taxon>
        <taxon>Metazoa</taxon>
        <taxon>Ecdysozoa</taxon>
        <taxon>Arthropoda</taxon>
        <taxon>Chelicerata</taxon>
        <taxon>Arachnida</taxon>
        <taxon>Araneae</taxon>
        <taxon>Araneomorphae</taxon>
        <taxon>Entelegynae</taxon>
        <taxon>Araneoidea</taxon>
        <taxon>Araneidae</taxon>
        <taxon>Caerostris</taxon>
    </lineage>
</organism>
<keyword evidence="2" id="KW-1185">Reference proteome</keyword>
<gene>
    <name evidence="1" type="ORF">CEXT_723161</name>
</gene>
<reference evidence="1 2" key="1">
    <citation type="submission" date="2021-06" db="EMBL/GenBank/DDBJ databases">
        <title>Caerostris extrusa draft genome.</title>
        <authorList>
            <person name="Kono N."/>
            <person name="Arakawa K."/>
        </authorList>
    </citation>
    <scope>NUCLEOTIDE SEQUENCE [LARGE SCALE GENOMIC DNA]</scope>
</reference>
<evidence type="ECO:0000313" key="1">
    <source>
        <dbReference type="EMBL" id="GIY91634.1"/>
    </source>
</evidence>
<evidence type="ECO:0000313" key="2">
    <source>
        <dbReference type="Proteomes" id="UP001054945"/>
    </source>
</evidence>
<dbReference type="EMBL" id="BPLR01017436">
    <property type="protein sequence ID" value="GIY91634.1"/>
    <property type="molecule type" value="Genomic_DNA"/>
</dbReference>
<accession>A0AAV4XCF7</accession>
<sequence>MDRCRERDIRVILEMYLYDRVSPNEISMATVEGASIAILITRLPFIISDVTEQYKRHFQFTMGAIRFCSIVLDFELRLLLRFAEIYYF</sequence>
<proteinExistence type="predicted"/>